<feature type="region of interest" description="Disordered" evidence="1">
    <location>
        <begin position="1"/>
        <end position="170"/>
    </location>
</feature>
<reference evidence="2" key="1">
    <citation type="submission" date="2021-06" db="EMBL/GenBank/DDBJ databases">
        <authorList>
            <person name="Arsene-Ploetze F."/>
        </authorList>
    </citation>
    <scope>NUCLEOTIDE SEQUENCE</scope>
    <source>
        <strain evidence="2">SBRY1</strain>
    </source>
</reference>
<evidence type="ECO:0000313" key="2">
    <source>
        <dbReference type="EMBL" id="CAG7631106.1"/>
    </source>
</evidence>
<comment type="caution">
    <text evidence="2">The sequence shown here is derived from an EMBL/GenBank/DDBJ whole genome shotgun (WGS) entry which is preliminary data.</text>
</comment>
<dbReference type="AlphaFoldDB" id="A0A9W4E6K7"/>
<evidence type="ECO:0000313" key="3">
    <source>
        <dbReference type="Proteomes" id="UP001153328"/>
    </source>
</evidence>
<feature type="compositionally biased region" description="Low complexity" evidence="1">
    <location>
        <begin position="46"/>
        <end position="55"/>
    </location>
</feature>
<protein>
    <submittedName>
        <fullName evidence="2">Uncharacterized protein</fullName>
    </submittedName>
</protein>
<feature type="compositionally biased region" description="Pro residues" evidence="1">
    <location>
        <begin position="158"/>
        <end position="170"/>
    </location>
</feature>
<feature type="compositionally biased region" description="Basic and acidic residues" evidence="1">
    <location>
        <begin position="69"/>
        <end position="102"/>
    </location>
</feature>
<accession>A0A9W4E6K7</accession>
<dbReference type="EMBL" id="CAJVAX010000012">
    <property type="protein sequence ID" value="CAG7631106.1"/>
    <property type="molecule type" value="Genomic_DNA"/>
</dbReference>
<keyword evidence="3" id="KW-1185">Reference proteome</keyword>
<proteinExistence type="predicted"/>
<organism evidence="2 3">
    <name type="scientific">Actinacidiphila bryophytorum</name>
    <dbReference type="NCBI Taxonomy" id="1436133"/>
    <lineage>
        <taxon>Bacteria</taxon>
        <taxon>Bacillati</taxon>
        <taxon>Actinomycetota</taxon>
        <taxon>Actinomycetes</taxon>
        <taxon>Kitasatosporales</taxon>
        <taxon>Streptomycetaceae</taxon>
        <taxon>Actinacidiphila</taxon>
    </lineage>
</organism>
<feature type="compositionally biased region" description="Basic and acidic residues" evidence="1">
    <location>
        <begin position="1"/>
        <end position="11"/>
    </location>
</feature>
<name>A0A9W4E6K7_9ACTN</name>
<dbReference type="Proteomes" id="UP001153328">
    <property type="component" value="Unassembled WGS sequence"/>
</dbReference>
<feature type="compositionally biased region" description="Low complexity" evidence="1">
    <location>
        <begin position="109"/>
        <end position="134"/>
    </location>
</feature>
<sequence length="170" mass="17730">MVGGRRPDRVRLPGQGGQPRLRAGAGRLHRQGAGPDRRPRPGGLPGLQEPGRGLPVHAVHDLLGQPAADRAEERHAADQDLRLHRRGAQEPDHRRVQADHGHRPSAGRAAAGGQPVHAAAAGVHQDPAGQVLGQGRPGRRGQGVRQAAARLHRAVAGPPTPDRPAGAPSP</sequence>
<evidence type="ECO:0000256" key="1">
    <source>
        <dbReference type="SAM" id="MobiDB-lite"/>
    </source>
</evidence>
<gene>
    <name evidence="2" type="ORF">SBRY_20740</name>
</gene>